<gene>
    <name evidence="1" type="ORF">CCAP1982_LOCUS3693</name>
</gene>
<proteinExistence type="predicted"/>
<dbReference type="Proteomes" id="UP000606786">
    <property type="component" value="Unassembled WGS sequence"/>
</dbReference>
<dbReference type="EMBL" id="CAJHJT010000001">
    <property type="protein sequence ID" value="CAD6994961.1"/>
    <property type="molecule type" value="Genomic_DNA"/>
</dbReference>
<organism evidence="1 2">
    <name type="scientific">Ceratitis capitata</name>
    <name type="common">Mediterranean fruit fly</name>
    <name type="synonym">Tephritis capitata</name>
    <dbReference type="NCBI Taxonomy" id="7213"/>
    <lineage>
        <taxon>Eukaryota</taxon>
        <taxon>Metazoa</taxon>
        <taxon>Ecdysozoa</taxon>
        <taxon>Arthropoda</taxon>
        <taxon>Hexapoda</taxon>
        <taxon>Insecta</taxon>
        <taxon>Pterygota</taxon>
        <taxon>Neoptera</taxon>
        <taxon>Endopterygota</taxon>
        <taxon>Diptera</taxon>
        <taxon>Brachycera</taxon>
        <taxon>Muscomorpha</taxon>
        <taxon>Tephritoidea</taxon>
        <taxon>Tephritidae</taxon>
        <taxon>Ceratitis</taxon>
        <taxon>Ceratitis</taxon>
    </lineage>
</organism>
<comment type="caution">
    <text evidence="1">The sequence shown here is derived from an EMBL/GenBank/DDBJ whole genome shotgun (WGS) entry which is preliminary data.</text>
</comment>
<protein>
    <submittedName>
        <fullName evidence="1">(Mediterranean fruit fly) hypothetical protein</fullName>
    </submittedName>
</protein>
<reference evidence="1" key="1">
    <citation type="submission" date="2020-11" db="EMBL/GenBank/DDBJ databases">
        <authorList>
            <person name="Whitehead M."/>
        </authorList>
    </citation>
    <scope>NUCLEOTIDE SEQUENCE</scope>
    <source>
        <strain evidence="1">EGII</strain>
    </source>
</reference>
<keyword evidence="2" id="KW-1185">Reference proteome</keyword>
<name>A0A811U7Z9_CERCA</name>
<evidence type="ECO:0000313" key="1">
    <source>
        <dbReference type="EMBL" id="CAD6994961.1"/>
    </source>
</evidence>
<dbReference type="AlphaFoldDB" id="A0A811U7Z9"/>
<sequence length="152" mass="17161">MASLPNACSTRRSPKALSRLAPRIVPTLVPASVDIVTDFGEAGSDKRKGIIRFRTTPVWCTRAESFFQAEDPERPHQLHSDNDAYDSYSQRLCDYSCPEVTNTRVRSRYYFLSNLNISIYSNNAPNRVKNNPWTVFCIDSVNLNIASNPVES</sequence>
<accession>A0A811U7Z9</accession>
<evidence type="ECO:0000313" key="2">
    <source>
        <dbReference type="Proteomes" id="UP000606786"/>
    </source>
</evidence>